<protein>
    <recommendedName>
        <fullName evidence="4">Membrane-associated oxidoreductase</fullName>
    </recommendedName>
</protein>
<name>A0A5Q2F9N8_9ACTN</name>
<dbReference type="InterPro" id="IPR011004">
    <property type="entry name" value="Trimer_LpxA-like_sf"/>
</dbReference>
<keyword evidence="1" id="KW-0812">Transmembrane</keyword>
<accession>A0A5Q2F9N8</accession>
<evidence type="ECO:0000313" key="3">
    <source>
        <dbReference type="Proteomes" id="UP000386847"/>
    </source>
</evidence>
<keyword evidence="1" id="KW-1133">Transmembrane helix</keyword>
<feature type="transmembrane region" description="Helical" evidence="1">
    <location>
        <begin position="643"/>
        <end position="670"/>
    </location>
</feature>
<dbReference type="AlphaFoldDB" id="A0A5Q2F9N8"/>
<organism evidence="2 3">
    <name type="scientific">Raineyella fluvialis</name>
    <dbReference type="NCBI Taxonomy" id="2662261"/>
    <lineage>
        <taxon>Bacteria</taxon>
        <taxon>Bacillati</taxon>
        <taxon>Actinomycetota</taxon>
        <taxon>Actinomycetes</taxon>
        <taxon>Propionibacteriales</taxon>
        <taxon>Propionibacteriaceae</taxon>
        <taxon>Raineyella</taxon>
    </lineage>
</organism>
<keyword evidence="3" id="KW-1185">Reference proteome</keyword>
<keyword evidence="1" id="KW-0472">Membrane</keyword>
<evidence type="ECO:0008006" key="4">
    <source>
        <dbReference type="Google" id="ProtNLM"/>
    </source>
</evidence>
<evidence type="ECO:0000313" key="2">
    <source>
        <dbReference type="EMBL" id="QGF23519.1"/>
    </source>
</evidence>
<gene>
    <name evidence="2" type="ORF">Rai3103_07400</name>
</gene>
<dbReference type="EMBL" id="CP045725">
    <property type="protein sequence ID" value="QGF23519.1"/>
    <property type="molecule type" value="Genomic_DNA"/>
</dbReference>
<dbReference type="Proteomes" id="UP000386847">
    <property type="component" value="Chromosome"/>
</dbReference>
<evidence type="ECO:0000256" key="1">
    <source>
        <dbReference type="SAM" id="Phobius"/>
    </source>
</evidence>
<dbReference type="SUPFAM" id="SSF51161">
    <property type="entry name" value="Trimeric LpxA-like enzymes"/>
    <property type="match status" value="1"/>
</dbReference>
<reference evidence="2 3" key="1">
    <citation type="submission" date="2019-10" db="EMBL/GenBank/DDBJ databases">
        <title>Genomic analysis of Raineyella sp. CBA3103.</title>
        <authorList>
            <person name="Roh S.W."/>
        </authorList>
    </citation>
    <scope>NUCLEOTIDE SEQUENCE [LARGE SCALE GENOMIC DNA]</scope>
    <source>
        <strain evidence="2 3">CBA3103</strain>
    </source>
</reference>
<sequence length="673" mass="68492">MAGGVGVRAEADWVSLLLERAGTGDTLRLPAFGTGGDPDAALADAWPVECLLPADQLRTALIALVRTKDAQDPRGLRIVGADILGRLDLDHLDLPLPFRLDHCRLRAGVTAVNATLADLSLRGSVFTTAPSPGWAPPAVDLRGASITGELGMTGAVVTGRGEDALVLDGATIGGAAFLDRGFCAVGQVRAHGATVRGQLNMTGAALTALGGDALVLDRASIGGGVFLDRGFRATGTVRAHGMTSSGELNMTGAALTALGGDALVLDRASIGGGVFLDRGFRTKGRVRAHGAMIAGQLNMSGATLAGAGDALVLDGATIGSGVFLDAGFRASGQVRLHTTTIAGQLNMSGATLTGGGRDALVLDRVSIGGGVFLDAGFRATGQVRAIGAKITGQLALTGATLTRPGGTALNLQGAEVNELWLRGLSGVSGAVDLNACDIGELVLDPGGGLLPGGGLIADGWQVRSLSGEIAGRADLAQKWLDTRPGHVAYSPQPARVLAAVYEEAGQPDQARRLRYTAARKLTAQAPWWAKPGLWAYGLLVGHGYYPLLTLPWLLAALALTFGVATTQRAAFIPTDPGKATAAVAAVDASSPEAPSPAPVVVTGAMDCTTLGTYPCFDPGSIALQTVVPPAAAIETTAWRPTGWVVVALTVAKSAGWILSVLFLAGITGLLRRT</sequence>
<dbReference type="KEGG" id="rain:Rai3103_07400"/>
<dbReference type="RefSeq" id="WP_153572050.1">
    <property type="nucleotide sequence ID" value="NZ_CP045725.1"/>
</dbReference>
<proteinExistence type="predicted"/>